<evidence type="ECO:0000256" key="2">
    <source>
        <dbReference type="ARBA" id="ARBA00022475"/>
    </source>
</evidence>
<feature type="transmembrane region" description="Helical" evidence="7">
    <location>
        <begin position="206"/>
        <end position="226"/>
    </location>
</feature>
<evidence type="ECO:0000256" key="7">
    <source>
        <dbReference type="SAM" id="Phobius"/>
    </source>
</evidence>
<dbReference type="RefSeq" id="WP_284913729.1">
    <property type="nucleotide sequence ID" value="NZ_CP126980.1"/>
</dbReference>
<evidence type="ECO:0000256" key="5">
    <source>
        <dbReference type="ARBA" id="ARBA00023136"/>
    </source>
</evidence>
<evidence type="ECO:0000256" key="1">
    <source>
        <dbReference type="ARBA" id="ARBA00004651"/>
    </source>
</evidence>
<evidence type="ECO:0000313" key="9">
    <source>
        <dbReference type="Proteomes" id="UP001240150"/>
    </source>
</evidence>
<proteinExistence type="predicted"/>
<dbReference type="InterPro" id="IPR010343">
    <property type="entry name" value="ArAE_1"/>
</dbReference>
<keyword evidence="4 7" id="KW-1133">Transmembrane helix</keyword>
<feature type="region of interest" description="Disordered" evidence="6">
    <location>
        <begin position="376"/>
        <end position="459"/>
    </location>
</feature>
<evidence type="ECO:0000313" key="8">
    <source>
        <dbReference type="EMBL" id="WIM92523.1"/>
    </source>
</evidence>
<dbReference type="Proteomes" id="UP001240150">
    <property type="component" value="Chromosome"/>
</dbReference>
<name>A0ABY8W680_9ACTN</name>
<reference evidence="8 9" key="1">
    <citation type="submission" date="2023-06" db="EMBL/GenBank/DDBJ databases">
        <authorList>
            <person name="Yushchuk O."/>
            <person name="Binda E."/>
            <person name="Ruckert-Reed C."/>
            <person name="Fedorenko V."/>
            <person name="Kalinowski J."/>
            <person name="Marinelli F."/>
        </authorList>
    </citation>
    <scope>NUCLEOTIDE SEQUENCE [LARGE SCALE GENOMIC DNA]</scope>
    <source>
        <strain evidence="8 9">NRRL 3884</strain>
    </source>
</reference>
<dbReference type="EMBL" id="CP126980">
    <property type="protein sequence ID" value="WIM92523.1"/>
    <property type="molecule type" value="Genomic_DNA"/>
</dbReference>
<protein>
    <submittedName>
        <fullName evidence="8">Aromatic acid exporter family protein</fullName>
    </submittedName>
</protein>
<evidence type="ECO:0000256" key="4">
    <source>
        <dbReference type="ARBA" id="ARBA00022989"/>
    </source>
</evidence>
<feature type="transmembrane region" description="Helical" evidence="7">
    <location>
        <begin position="133"/>
        <end position="166"/>
    </location>
</feature>
<keyword evidence="3 7" id="KW-0812">Transmembrane</keyword>
<sequence length="545" mass="55602">MSNPEEKAAPLPHQLVDHLRPIAVVAASLLLCALTTAVLRRKVRPAVESACRAALARLRPHLPARLRRVARRCRGWIDPAAARTGLVTAVAAGIAWSAASTLRLEGPVTAAVSATLSVQLSSHASVREGTQRLIGTLAGIAVTVAVWGTVGLSPLSIAVITGCGLAAGRLLRLGDSSVAVPITSLGIMVGGTAVTETFVWQRIGATALGIVVGAILSPLVGGMTPLERARRDLTRLATEIAGLLGRLGAGARDGYSREQAAQWLARSRELGDDRDEAAAAVDDLLRQARWSLTTPIARVTPLRDTLRALEHGVHQVNSVARTMFDAAATPQAPGVPAQIGPVLTAASEAFAAHAGVAPHDGFWHAGTSSIAGTTVSFGGTPATGDSPGRTGSSARAESAACAGSSAPTSSAAPEDTVSPAGASSRAASAAQDDTASPAASASRAASAAPGDTASRAGQRSLEESLQALRDARQQTLRTVRTEIDDTGVLVLTGSIITDIDRMAGSLERSAPALTVGVREPGPGLPAVSEVLPAVRLMWKKAAAGR</sequence>
<organism evidence="8 9">
    <name type="scientific">Actinoplanes oblitus</name>
    <dbReference type="NCBI Taxonomy" id="3040509"/>
    <lineage>
        <taxon>Bacteria</taxon>
        <taxon>Bacillati</taxon>
        <taxon>Actinomycetota</taxon>
        <taxon>Actinomycetes</taxon>
        <taxon>Micromonosporales</taxon>
        <taxon>Micromonosporaceae</taxon>
        <taxon>Actinoplanes</taxon>
    </lineage>
</organism>
<accession>A0ABY8W680</accession>
<evidence type="ECO:0000256" key="6">
    <source>
        <dbReference type="SAM" id="MobiDB-lite"/>
    </source>
</evidence>
<keyword evidence="9" id="KW-1185">Reference proteome</keyword>
<feature type="compositionally biased region" description="Low complexity" evidence="6">
    <location>
        <begin position="398"/>
        <end position="456"/>
    </location>
</feature>
<feature type="transmembrane region" description="Helical" evidence="7">
    <location>
        <begin position="178"/>
        <end position="200"/>
    </location>
</feature>
<keyword evidence="2" id="KW-1003">Cell membrane</keyword>
<comment type="subcellular location">
    <subcellularLocation>
        <location evidence="1">Cell membrane</location>
        <topology evidence="1">Multi-pass membrane protein</topology>
    </subcellularLocation>
</comment>
<keyword evidence="5 7" id="KW-0472">Membrane</keyword>
<gene>
    <name evidence="8" type="ORF">ACTOB_004466</name>
</gene>
<dbReference type="Pfam" id="PF06081">
    <property type="entry name" value="ArAE_1"/>
    <property type="match status" value="1"/>
</dbReference>
<evidence type="ECO:0000256" key="3">
    <source>
        <dbReference type="ARBA" id="ARBA00022692"/>
    </source>
</evidence>
<feature type="transmembrane region" description="Helical" evidence="7">
    <location>
        <begin position="20"/>
        <end position="39"/>
    </location>
</feature>